<protein>
    <submittedName>
        <fullName evidence="2">Uncharacterized protein</fullName>
    </submittedName>
</protein>
<keyword evidence="3" id="KW-1185">Reference proteome</keyword>
<gene>
    <name evidence="2" type="ORF">HYPSUDRAFT_59148</name>
</gene>
<evidence type="ECO:0000313" key="3">
    <source>
        <dbReference type="Proteomes" id="UP000054270"/>
    </source>
</evidence>
<sequence>MQVFVDDTDPTIQYTGMEAGPLAVLPAQSFFNNTFHHLSAPGSETSVGAGLSFSFSGTEFVIGGTIFLKDQQLFSPQCVNDGALYPLAQHSGHVGILCKGQNLSNGKHTVTVTVAGSKSQSQLWVDFIQYMPSTVTSGVGSLFTPPPNPMSLGSDWSEFQGDPTTFAGVQTNANGAEINFNATGSSIAFLGCPSDNLAQLPPAKVVYTVNGETMETIANNTLILFDTELKDGNNQISVKYGGSSGEMPLTFCGYSVFNTTSTLSTGATPSSHSTSLIQNPSITPSPGIVQGPTHAHSTALSLILGATVAGVALLFLFSFIVQSYRQHRRRRLIKLHSDECGRA</sequence>
<dbReference type="OrthoDB" id="3052647at2759"/>
<organism evidence="2 3">
    <name type="scientific">Hypholoma sublateritium (strain FD-334 SS-4)</name>
    <dbReference type="NCBI Taxonomy" id="945553"/>
    <lineage>
        <taxon>Eukaryota</taxon>
        <taxon>Fungi</taxon>
        <taxon>Dikarya</taxon>
        <taxon>Basidiomycota</taxon>
        <taxon>Agaricomycotina</taxon>
        <taxon>Agaricomycetes</taxon>
        <taxon>Agaricomycetidae</taxon>
        <taxon>Agaricales</taxon>
        <taxon>Agaricineae</taxon>
        <taxon>Strophariaceae</taxon>
        <taxon>Hypholoma</taxon>
    </lineage>
</organism>
<reference evidence="3" key="1">
    <citation type="submission" date="2014-04" db="EMBL/GenBank/DDBJ databases">
        <title>Evolutionary Origins and Diversification of the Mycorrhizal Mutualists.</title>
        <authorList>
            <consortium name="DOE Joint Genome Institute"/>
            <consortium name="Mycorrhizal Genomics Consortium"/>
            <person name="Kohler A."/>
            <person name="Kuo A."/>
            <person name="Nagy L.G."/>
            <person name="Floudas D."/>
            <person name="Copeland A."/>
            <person name="Barry K.W."/>
            <person name="Cichocki N."/>
            <person name="Veneault-Fourrey C."/>
            <person name="LaButti K."/>
            <person name="Lindquist E.A."/>
            <person name="Lipzen A."/>
            <person name="Lundell T."/>
            <person name="Morin E."/>
            <person name="Murat C."/>
            <person name="Riley R."/>
            <person name="Ohm R."/>
            <person name="Sun H."/>
            <person name="Tunlid A."/>
            <person name="Henrissat B."/>
            <person name="Grigoriev I.V."/>
            <person name="Hibbett D.S."/>
            <person name="Martin F."/>
        </authorList>
    </citation>
    <scope>NUCLEOTIDE SEQUENCE [LARGE SCALE GENOMIC DNA]</scope>
    <source>
        <strain evidence="3">FD-334 SS-4</strain>
    </source>
</reference>
<evidence type="ECO:0000313" key="2">
    <source>
        <dbReference type="EMBL" id="KJA14807.1"/>
    </source>
</evidence>
<name>A0A0D2KJK0_HYPSF</name>
<dbReference type="Proteomes" id="UP000054270">
    <property type="component" value="Unassembled WGS sequence"/>
</dbReference>
<keyword evidence="1" id="KW-0812">Transmembrane</keyword>
<keyword evidence="1" id="KW-1133">Transmembrane helix</keyword>
<keyword evidence="1" id="KW-0472">Membrane</keyword>
<proteinExistence type="predicted"/>
<dbReference type="AlphaFoldDB" id="A0A0D2KJK0"/>
<feature type="transmembrane region" description="Helical" evidence="1">
    <location>
        <begin position="299"/>
        <end position="321"/>
    </location>
</feature>
<dbReference type="STRING" id="945553.A0A0D2KJK0"/>
<evidence type="ECO:0000256" key="1">
    <source>
        <dbReference type="SAM" id="Phobius"/>
    </source>
</evidence>
<dbReference type="EMBL" id="KN817664">
    <property type="protein sequence ID" value="KJA14807.1"/>
    <property type="molecule type" value="Genomic_DNA"/>
</dbReference>
<accession>A0A0D2KJK0</accession>